<sequence length="183" mass="21261">MADINLKSKKLQQPRTNTGVYADFNCGHQIPANAVLTEKEKSTLKTFICGFEVYQSDDDCRPSCKGEDHFQDEMSDKFMNHKLRFSAKFHNPMRGENSDRSGLNENFRQYCSKPAILRERTDSSLLKIEALDQQEREQDLDEMMHSTTFDLAPESRLPERKESKREKVKALGHSIWESLKKVR</sequence>
<organism evidence="2 3">
    <name type="scientific">Monilinia fructicola</name>
    <name type="common">Brown rot fungus</name>
    <name type="synonym">Ciboria fructicola</name>
    <dbReference type="NCBI Taxonomy" id="38448"/>
    <lineage>
        <taxon>Eukaryota</taxon>
        <taxon>Fungi</taxon>
        <taxon>Dikarya</taxon>
        <taxon>Ascomycota</taxon>
        <taxon>Pezizomycotina</taxon>
        <taxon>Leotiomycetes</taxon>
        <taxon>Helotiales</taxon>
        <taxon>Sclerotiniaceae</taxon>
        <taxon>Monilinia</taxon>
    </lineage>
</organism>
<reference evidence="2 3" key="1">
    <citation type="submission" date="2019-06" db="EMBL/GenBank/DDBJ databases">
        <title>Genome Sequence of the Brown Rot Fungal Pathogen Monilinia fructicola.</title>
        <authorList>
            <person name="De Miccolis Angelini R.M."/>
            <person name="Landi L."/>
            <person name="Abate D."/>
            <person name="Pollastro S."/>
            <person name="Romanazzi G."/>
            <person name="Faretra F."/>
        </authorList>
    </citation>
    <scope>NUCLEOTIDE SEQUENCE [LARGE SCALE GENOMIC DNA]</scope>
    <source>
        <strain evidence="2 3">Mfrc123</strain>
    </source>
</reference>
<dbReference type="Proteomes" id="UP000322873">
    <property type="component" value="Unassembled WGS sequence"/>
</dbReference>
<dbReference type="VEuPathDB" id="FungiDB:MFRU_013g01130"/>
<keyword evidence="3" id="KW-1185">Reference proteome</keyword>
<gene>
    <name evidence="2" type="ORF">EYC84_011453</name>
</gene>
<evidence type="ECO:0000256" key="1">
    <source>
        <dbReference type="SAM" id="MobiDB-lite"/>
    </source>
</evidence>
<comment type="caution">
    <text evidence="2">The sequence shown here is derived from an EMBL/GenBank/DDBJ whole genome shotgun (WGS) entry which is preliminary data.</text>
</comment>
<evidence type="ECO:0000313" key="3">
    <source>
        <dbReference type="Proteomes" id="UP000322873"/>
    </source>
</evidence>
<protein>
    <submittedName>
        <fullName evidence="2">Uncharacterized protein</fullName>
    </submittedName>
</protein>
<feature type="compositionally biased region" description="Basic and acidic residues" evidence="1">
    <location>
        <begin position="156"/>
        <end position="168"/>
    </location>
</feature>
<dbReference type="EMBL" id="VICG01000015">
    <property type="protein sequence ID" value="KAA8564530.1"/>
    <property type="molecule type" value="Genomic_DNA"/>
</dbReference>
<dbReference type="AlphaFoldDB" id="A0A5M9J7N6"/>
<evidence type="ECO:0000313" key="2">
    <source>
        <dbReference type="EMBL" id="KAA8564530.1"/>
    </source>
</evidence>
<feature type="region of interest" description="Disordered" evidence="1">
    <location>
        <begin position="136"/>
        <end position="168"/>
    </location>
</feature>
<proteinExistence type="predicted"/>
<accession>A0A5M9J7N6</accession>
<name>A0A5M9J7N6_MONFR</name>